<evidence type="ECO:0000256" key="2">
    <source>
        <dbReference type="ARBA" id="ARBA00035119"/>
    </source>
</evidence>
<sequence>MNPVTESIDYVVEKSKHVRINRDKIREFTNSFNPNILKHWLDESLFNFSELNDKKKLNFLFVFNSISFSYWGDPKWSVEYKEKKHERGTWSMFAALERALQEGKPILNPDYI</sequence>
<name>X1TT76_9ZZZZ</name>
<comment type="caution">
    <text evidence="6">The sequence shown here is derived from an EMBL/GenBank/DDBJ whole genome shotgun (WGS) entry which is preliminary data.</text>
</comment>
<dbReference type="GO" id="GO:0016787">
    <property type="term" value="F:hydrolase activity"/>
    <property type="evidence" value="ECO:0007669"/>
    <property type="project" value="UniProtKB-KW"/>
</dbReference>
<dbReference type="Pfam" id="PF10343">
    <property type="entry name" value="Q_salvage"/>
    <property type="match status" value="1"/>
</dbReference>
<comment type="catalytic activity">
    <reaction evidence="5">
        <text>queuosine 5'-phosphate + H2O = queuine + D-ribose 5-phosphate</text>
        <dbReference type="Rhea" id="RHEA:75387"/>
        <dbReference type="ChEBI" id="CHEBI:15377"/>
        <dbReference type="ChEBI" id="CHEBI:17433"/>
        <dbReference type="ChEBI" id="CHEBI:78346"/>
        <dbReference type="ChEBI" id="CHEBI:194371"/>
    </reaction>
    <physiologicalReaction direction="left-to-right" evidence="5">
        <dbReference type="Rhea" id="RHEA:75388"/>
    </physiologicalReaction>
</comment>
<dbReference type="GO" id="GO:0006400">
    <property type="term" value="P:tRNA modification"/>
    <property type="evidence" value="ECO:0007669"/>
    <property type="project" value="TreeGrafter"/>
</dbReference>
<reference evidence="6" key="1">
    <citation type="journal article" date="2014" name="Front. Microbiol.">
        <title>High frequency of phylogenetically diverse reductive dehalogenase-homologous genes in deep subseafloor sedimentary metagenomes.</title>
        <authorList>
            <person name="Kawai M."/>
            <person name="Futagami T."/>
            <person name="Toyoda A."/>
            <person name="Takaki Y."/>
            <person name="Nishi S."/>
            <person name="Hori S."/>
            <person name="Arai W."/>
            <person name="Tsubouchi T."/>
            <person name="Morono Y."/>
            <person name="Uchiyama I."/>
            <person name="Ito T."/>
            <person name="Fujiyama A."/>
            <person name="Inagaki F."/>
            <person name="Takami H."/>
        </authorList>
    </citation>
    <scope>NUCLEOTIDE SEQUENCE</scope>
    <source>
        <strain evidence="6">Expedition CK06-06</strain>
    </source>
</reference>
<comment type="similarity">
    <text evidence="2">Belongs to the QNG1 protein family.</text>
</comment>
<proteinExistence type="inferred from homology"/>
<gene>
    <name evidence="6" type="ORF">S12H4_40624</name>
</gene>
<dbReference type="AlphaFoldDB" id="X1TT76"/>
<evidence type="ECO:0000313" key="6">
    <source>
        <dbReference type="EMBL" id="GAI94571.1"/>
    </source>
</evidence>
<keyword evidence="1" id="KW-0378">Hydrolase</keyword>
<evidence type="ECO:0000256" key="1">
    <source>
        <dbReference type="ARBA" id="ARBA00022801"/>
    </source>
</evidence>
<dbReference type="PANTHER" id="PTHR21314:SF0">
    <property type="entry name" value="QUEUOSINE 5'-PHOSPHATE N-GLYCOSYLASE_HYDROLASE"/>
    <property type="match status" value="1"/>
</dbReference>
<organism evidence="6">
    <name type="scientific">marine sediment metagenome</name>
    <dbReference type="NCBI Taxonomy" id="412755"/>
    <lineage>
        <taxon>unclassified sequences</taxon>
        <taxon>metagenomes</taxon>
        <taxon>ecological metagenomes</taxon>
    </lineage>
</organism>
<evidence type="ECO:0000256" key="4">
    <source>
        <dbReference type="ARBA" id="ARBA00035393"/>
    </source>
</evidence>
<dbReference type="PANTHER" id="PTHR21314">
    <property type="entry name" value="QUEUOSINE 5'-PHOSPHATE N-GLYCOSYLASE_HYDROLASE-RELATED"/>
    <property type="match status" value="1"/>
</dbReference>
<dbReference type="InterPro" id="IPR019438">
    <property type="entry name" value="Q_salvage"/>
</dbReference>
<dbReference type="EMBL" id="BARW01024671">
    <property type="protein sequence ID" value="GAI94571.1"/>
    <property type="molecule type" value="Genomic_DNA"/>
</dbReference>
<protein>
    <recommendedName>
        <fullName evidence="3">Queuosine 5'-phosphate N-glycosylase/hydrolase</fullName>
    </recommendedName>
    <alternativeName>
        <fullName evidence="4">Queuosine-nucleotide N-glycosylase/hydrolase</fullName>
    </alternativeName>
</protein>
<evidence type="ECO:0000256" key="5">
    <source>
        <dbReference type="ARBA" id="ARBA00048204"/>
    </source>
</evidence>
<accession>X1TT76</accession>
<evidence type="ECO:0000256" key="3">
    <source>
        <dbReference type="ARBA" id="ARBA00035306"/>
    </source>
</evidence>